<dbReference type="EMBL" id="FQZY01000020">
    <property type="protein sequence ID" value="SHJ86796.1"/>
    <property type="molecule type" value="Genomic_DNA"/>
</dbReference>
<dbReference type="AlphaFoldDB" id="A0A1M6MTR3"/>
<dbReference type="InterPro" id="IPR008173">
    <property type="entry name" value="Adenylyl_cyclase_CyaB"/>
</dbReference>
<proteinExistence type="predicted"/>
<evidence type="ECO:0000313" key="2">
    <source>
        <dbReference type="EMBL" id="SHJ86796.1"/>
    </source>
</evidence>
<protein>
    <submittedName>
        <fullName evidence="2">Adenylate cyclase, class 2</fullName>
    </submittedName>
</protein>
<dbReference type="Proteomes" id="UP000184301">
    <property type="component" value="Unassembled WGS sequence"/>
</dbReference>
<dbReference type="RefSeq" id="WP_073108063.1">
    <property type="nucleotide sequence ID" value="NZ_FQZY01000020.1"/>
</dbReference>
<evidence type="ECO:0000313" key="3">
    <source>
        <dbReference type="Proteomes" id="UP000184301"/>
    </source>
</evidence>
<dbReference type="SMART" id="SM01118">
    <property type="entry name" value="CYTH"/>
    <property type="match status" value="1"/>
</dbReference>
<dbReference type="STRING" id="1121950.SAMN02745243_01587"/>
<dbReference type="InterPro" id="IPR023577">
    <property type="entry name" value="CYTH_domain"/>
</dbReference>
<organism evidence="2 3">
    <name type="scientific">Hespellia stercorisuis DSM 15480</name>
    <dbReference type="NCBI Taxonomy" id="1121950"/>
    <lineage>
        <taxon>Bacteria</taxon>
        <taxon>Bacillati</taxon>
        <taxon>Bacillota</taxon>
        <taxon>Clostridia</taxon>
        <taxon>Lachnospirales</taxon>
        <taxon>Lachnospiraceae</taxon>
        <taxon>Hespellia</taxon>
    </lineage>
</organism>
<dbReference type="Gene3D" id="2.40.320.10">
    <property type="entry name" value="Hypothetical Protein Pfu-838710-001"/>
    <property type="match status" value="1"/>
</dbReference>
<feature type="domain" description="CYTH" evidence="1">
    <location>
        <begin position="1"/>
        <end position="177"/>
    </location>
</feature>
<dbReference type="PANTHER" id="PTHR21028:SF2">
    <property type="entry name" value="CYTH DOMAIN-CONTAINING PROTEIN"/>
    <property type="match status" value="1"/>
</dbReference>
<dbReference type="PROSITE" id="PS51707">
    <property type="entry name" value="CYTH"/>
    <property type="match status" value="1"/>
</dbReference>
<dbReference type="OrthoDB" id="1976765at2"/>
<dbReference type="PANTHER" id="PTHR21028">
    <property type="entry name" value="SI:CH211-156B7.4"/>
    <property type="match status" value="1"/>
</dbReference>
<dbReference type="SUPFAM" id="SSF55154">
    <property type="entry name" value="CYTH-like phosphatases"/>
    <property type="match status" value="1"/>
</dbReference>
<dbReference type="InterPro" id="IPR033469">
    <property type="entry name" value="CYTH-like_dom_sf"/>
</dbReference>
<dbReference type="NCBIfam" id="TIGR00318">
    <property type="entry name" value="cyaB"/>
    <property type="match status" value="1"/>
</dbReference>
<name>A0A1M6MTR3_9FIRM</name>
<accession>A0A1M6MTR3</accession>
<keyword evidence="3" id="KW-1185">Reference proteome</keyword>
<evidence type="ECO:0000259" key="1">
    <source>
        <dbReference type="PROSITE" id="PS51707"/>
    </source>
</evidence>
<dbReference type="Pfam" id="PF01928">
    <property type="entry name" value="CYTH"/>
    <property type="match status" value="1"/>
</dbReference>
<reference evidence="2 3" key="1">
    <citation type="submission" date="2016-11" db="EMBL/GenBank/DDBJ databases">
        <authorList>
            <person name="Jaros S."/>
            <person name="Januszkiewicz K."/>
            <person name="Wedrychowicz H."/>
        </authorList>
    </citation>
    <scope>NUCLEOTIDE SEQUENCE [LARGE SCALE GENOMIC DNA]</scope>
    <source>
        <strain evidence="2 3">DSM 15480</strain>
    </source>
</reference>
<dbReference type="CDD" id="cd07890">
    <property type="entry name" value="CYTH-like_AC_IV-like"/>
    <property type="match status" value="1"/>
</dbReference>
<sequence>MTEVEIKLPICGRADIEQKLQRIGFLAGRRVEESDVYFNSTLRDFRKTDEALRIRSCDKGRRAFLTYKGPKVDAVSMTRKELETEVGDGTVCQAILESLGYRPVSPVRKIRQYYQRDGMTACVDEVENLGTFLELEIVVPSEKERETALRQIEKILAELGYSMADTTRVSYLSMLEKNMQMK</sequence>
<gene>
    <name evidence="2" type="ORF">SAMN02745243_01587</name>
</gene>